<keyword evidence="2" id="KW-1185">Reference proteome</keyword>
<reference evidence="1" key="1">
    <citation type="submission" date="2022-12" db="EMBL/GenBank/DDBJ databases">
        <authorList>
            <person name="Alioto T."/>
            <person name="Alioto T."/>
            <person name="Gomez Garrido J."/>
        </authorList>
    </citation>
    <scope>NUCLEOTIDE SEQUENCE</scope>
</reference>
<evidence type="ECO:0000313" key="2">
    <source>
        <dbReference type="Proteomes" id="UP001178461"/>
    </source>
</evidence>
<dbReference type="EMBL" id="OX395130">
    <property type="protein sequence ID" value="CAI5775770.1"/>
    <property type="molecule type" value="Genomic_DNA"/>
</dbReference>
<gene>
    <name evidence="1" type="ORF">PODLI_1B010243</name>
</gene>
<organism evidence="1 2">
    <name type="scientific">Podarcis lilfordi</name>
    <name type="common">Lilford's wall lizard</name>
    <dbReference type="NCBI Taxonomy" id="74358"/>
    <lineage>
        <taxon>Eukaryota</taxon>
        <taxon>Metazoa</taxon>
        <taxon>Chordata</taxon>
        <taxon>Craniata</taxon>
        <taxon>Vertebrata</taxon>
        <taxon>Euteleostomi</taxon>
        <taxon>Lepidosauria</taxon>
        <taxon>Squamata</taxon>
        <taxon>Bifurcata</taxon>
        <taxon>Unidentata</taxon>
        <taxon>Episquamata</taxon>
        <taxon>Laterata</taxon>
        <taxon>Lacertibaenia</taxon>
        <taxon>Lacertidae</taxon>
        <taxon>Podarcis</taxon>
    </lineage>
</organism>
<name>A0AA35KCX1_9SAUR</name>
<proteinExistence type="predicted"/>
<protein>
    <submittedName>
        <fullName evidence="1">Uncharacterized protein</fullName>
    </submittedName>
</protein>
<dbReference type="AlphaFoldDB" id="A0AA35KCX1"/>
<accession>A0AA35KCX1</accession>
<dbReference type="Proteomes" id="UP001178461">
    <property type="component" value="Chromosome 5"/>
</dbReference>
<sequence>MKATRYSIQYCIDKADVQQRAVVSPGLDSRERKEEACLGCRPSSPRSASARLNGHGFGRCDEASPGTNSLSLSLSRLAGAAPSWNIERSHDANSQQY</sequence>
<evidence type="ECO:0000313" key="1">
    <source>
        <dbReference type="EMBL" id="CAI5775770.1"/>
    </source>
</evidence>